<dbReference type="PANTHER" id="PTHR47691:SF3">
    <property type="entry name" value="HTH-TYPE TRANSCRIPTIONAL REGULATOR RV0890C-RELATED"/>
    <property type="match status" value="1"/>
</dbReference>
<feature type="region of interest" description="Disordered" evidence="5">
    <location>
        <begin position="244"/>
        <end position="265"/>
    </location>
</feature>
<evidence type="ECO:0000313" key="8">
    <source>
        <dbReference type="Proteomes" id="UP001500016"/>
    </source>
</evidence>
<dbReference type="Pfam" id="PF25872">
    <property type="entry name" value="HTH_77"/>
    <property type="match status" value="1"/>
</dbReference>
<dbReference type="PRINTS" id="PR00364">
    <property type="entry name" value="DISEASERSIST"/>
</dbReference>
<dbReference type="Pfam" id="PF13424">
    <property type="entry name" value="TPR_12"/>
    <property type="match status" value="1"/>
</dbReference>
<dbReference type="InterPro" id="IPR005158">
    <property type="entry name" value="BTAD"/>
</dbReference>
<dbReference type="InterPro" id="IPR058852">
    <property type="entry name" value="HTH_77"/>
</dbReference>
<dbReference type="PANTHER" id="PTHR47691">
    <property type="entry name" value="REGULATOR-RELATED"/>
    <property type="match status" value="1"/>
</dbReference>
<dbReference type="Gene3D" id="1.10.10.10">
    <property type="entry name" value="Winged helix-like DNA-binding domain superfamily/Winged helix DNA-binding domain"/>
    <property type="match status" value="1"/>
</dbReference>
<dbReference type="CDD" id="cd15831">
    <property type="entry name" value="BTAD"/>
    <property type="match status" value="1"/>
</dbReference>
<feature type="DNA-binding region" description="OmpR/PhoB-type" evidence="4">
    <location>
        <begin position="1"/>
        <end position="86"/>
    </location>
</feature>
<dbReference type="InterPro" id="IPR011990">
    <property type="entry name" value="TPR-like_helical_dom_sf"/>
</dbReference>
<dbReference type="SUPFAM" id="SSF46894">
    <property type="entry name" value="C-terminal effector domain of the bipartite response regulators"/>
    <property type="match status" value="1"/>
</dbReference>
<evidence type="ECO:0000256" key="3">
    <source>
        <dbReference type="ARBA" id="ARBA00023125"/>
    </source>
</evidence>
<protein>
    <recommendedName>
        <fullName evidence="6">OmpR/PhoB-type domain-containing protein</fullName>
    </recommendedName>
</protein>
<dbReference type="InterPro" id="IPR002182">
    <property type="entry name" value="NB-ARC"/>
</dbReference>
<dbReference type="Pfam" id="PF03704">
    <property type="entry name" value="BTAD"/>
    <property type="match status" value="1"/>
</dbReference>
<dbReference type="SUPFAM" id="SSF48452">
    <property type="entry name" value="TPR-like"/>
    <property type="match status" value="3"/>
</dbReference>
<dbReference type="Gene3D" id="1.25.40.10">
    <property type="entry name" value="Tetratricopeptide repeat domain"/>
    <property type="match status" value="2"/>
</dbReference>
<dbReference type="SMART" id="SM01043">
    <property type="entry name" value="BTAD"/>
    <property type="match status" value="1"/>
</dbReference>
<evidence type="ECO:0000256" key="1">
    <source>
        <dbReference type="ARBA" id="ARBA00005820"/>
    </source>
</evidence>
<dbReference type="SUPFAM" id="SSF52540">
    <property type="entry name" value="P-loop containing nucleoside triphosphate hydrolases"/>
    <property type="match status" value="1"/>
</dbReference>
<feature type="domain" description="OmpR/PhoB-type" evidence="6">
    <location>
        <begin position="1"/>
        <end position="86"/>
    </location>
</feature>
<feature type="region of interest" description="Disordered" evidence="5">
    <location>
        <begin position="744"/>
        <end position="782"/>
    </location>
</feature>
<evidence type="ECO:0000256" key="5">
    <source>
        <dbReference type="SAM" id="MobiDB-lite"/>
    </source>
</evidence>
<keyword evidence="8" id="KW-1185">Reference proteome</keyword>
<feature type="compositionally biased region" description="Low complexity" evidence="5">
    <location>
        <begin position="248"/>
        <end position="265"/>
    </location>
</feature>
<evidence type="ECO:0000256" key="2">
    <source>
        <dbReference type="ARBA" id="ARBA00023012"/>
    </source>
</evidence>
<dbReference type="InterPro" id="IPR001867">
    <property type="entry name" value="OmpR/PhoB-type_DNA-bd"/>
</dbReference>
<reference evidence="8" key="1">
    <citation type="journal article" date="2019" name="Int. J. Syst. Evol. Microbiol.">
        <title>The Global Catalogue of Microorganisms (GCM) 10K type strain sequencing project: providing services to taxonomists for standard genome sequencing and annotation.</title>
        <authorList>
            <consortium name="The Broad Institute Genomics Platform"/>
            <consortium name="The Broad Institute Genome Sequencing Center for Infectious Disease"/>
            <person name="Wu L."/>
            <person name="Ma J."/>
        </authorList>
    </citation>
    <scope>NUCLEOTIDE SEQUENCE [LARGE SCALE GENOMIC DNA]</scope>
    <source>
        <strain evidence="8">JCM 15478</strain>
    </source>
</reference>
<sequence>MLGPLEVRGADGEPVAVPEVKVRALLTHLLVHEGRAVPSGALADALWGERQPRDPANSLQSKVSQLRRVIGRDLVVRRPPGYLLRTAEGAVDAGRFHELTARARAEEAPARRAGLFGQALALWRGRAFADFADEEFVRPAAVRLEEERLTVLEEWAEARLAQGDHAALTGELADLVERHPLRERLRAAQIRALYRAGRQSEALTAYERVRTLLAEELGVSPGPELTRLHGAVLRQSAELGPVPEEGARAGAASGQGAAPGPSGSRLPAQLTPLIGREREVEEVRGLLGAARLVTLTGPGGVGKTRLALETAAGLEGRFRDGVWLVELAAHRAGSTGDALAESVLTVLGVRDDARRAPAERLVEVLRDREPLLVLDNCEQVVGETAALAGALLAAAPGVRVLATSREPLALPGETVRPVEPLAEADALRLFAARAGEGAEADTEAALAVCRRLDGIPLALELAATRVRALGVRELAARLDDRFRLLGERAGAGHRGTPARQRTLRAAIDWSWETLDDAERAVLRRLAVHADGCTLRAAEEVCAGDGVPEEDVLALLARLVDRSLVVPVDGGPEVPRRYRLLETIAAYGLERLAEAGETERVRDRHARCYTAYAERADARLRGPGQREWLARLDAETANLRAALGHSLARGATDGALRLVTALSWYWYLRGRTSEAHRALDAALAAADRAGPEAPAVPAPLLTAARARHAGAVLLAVGPGEGGAASGWREALGAYGAHGADDLDGLDGLEGVRGTDGTDAPEGVRGTDSRRRPDSADSARGPSRGAAHAEAAVFLALALWTAGELTASQELVPEALALARAEGDGWGESVLLGLRASQELLRGELDAARRDALRADGDFRERGDQWGQLRSLQVLASLAEISGDYGEARRLVREGLARAEELGLEVEATGWLVNLGSVEMLAGRYERAAALHERARGLAVRHGYAAGVAHAEIGLGLTARRAGRLDDAEAYLRRMLEWHRRADFLPGTALVLAELGFVAELRGDAAAALARQREGLEAARAVGDPRGLALAWEGLAGAVSLGGDPAYAARLLGAADRARRSVGAPLAAGERADVTRVTARCHSALGAGAFDAEFAAPLPEQAP</sequence>
<dbReference type="Pfam" id="PF00931">
    <property type="entry name" value="NB-ARC"/>
    <property type="match status" value="1"/>
</dbReference>
<gene>
    <name evidence="7" type="ORF">GCM10009801_33280</name>
</gene>
<evidence type="ECO:0000259" key="6">
    <source>
        <dbReference type="PROSITE" id="PS51755"/>
    </source>
</evidence>
<evidence type="ECO:0000256" key="4">
    <source>
        <dbReference type="PROSITE-ProRule" id="PRU01091"/>
    </source>
</evidence>
<feature type="compositionally biased region" description="Basic and acidic residues" evidence="5">
    <location>
        <begin position="763"/>
        <end position="775"/>
    </location>
</feature>
<dbReference type="InterPro" id="IPR016032">
    <property type="entry name" value="Sig_transdc_resp-reg_C-effctor"/>
</dbReference>
<name>A0ABP5HMP1_9ACTN</name>
<dbReference type="InterPro" id="IPR027417">
    <property type="entry name" value="P-loop_NTPase"/>
</dbReference>
<proteinExistence type="inferred from homology"/>
<comment type="caution">
    <text evidence="7">The sequence shown here is derived from an EMBL/GenBank/DDBJ whole genome shotgun (WGS) entry which is preliminary data.</text>
</comment>
<comment type="similarity">
    <text evidence="1">Belongs to the AfsR/DnrI/RedD regulatory family.</text>
</comment>
<dbReference type="Proteomes" id="UP001500016">
    <property type="component" value="Unassembled WGS sequence"/>
</dbReference>
<organism evidence="7 8">
    <name type="scientific">Streptomyces albiaxialis</name>
    <dbReference type="NCBI Taxonomy" id="329523"/>
    <lineage>
        <taxon>Bacteria</taxon>
        <taxon>Bacillati</taxon>
        <taxon>Actinomycetota</taxon>
        <taxon>Actinomycetes</taxon>
        <taxon>Kitasatosporales</taxon>
        <taxon>Streptomycetaceae</taxon>
        <taxon>Streptomyces</taxon>
    </lineage>
</organism>
<dbReference type="PROSITE" id="PS51755">
    <property type="entry name" value="OMPR_PHOB"/>
    <property type="match status" value="1"/>
</dbReference>
<keyword evidence="3 4" id="KW-0238">DNA-binding</keyword>
<dbReference type="InterPro" id="IPR036388">
    <property type="entry name" value="WH-like_DNA-bd_sf"/>
</dbReference>
<evidence type="ECO:0000313" key="7">
    <source>
        <dbReference type="EMBL" id="GAA2077275.1"/>
    </source>
</evidence>
<dbReference type="Gene3D" id="3.40.50.300">
    <property type="entry name" value="P-loop containing nucleotide triphosphate hydrolases"/>
    <property type="match status" value="1"/>
</dbReference>
<dbReference type="EMBL" id="BAAAPE010000008">
    <property type="protein sequence ID" value="GAA2077275.1"/>
    <property type="molecule type" value="Genomic_DNA"/>
</dbReference>
<dbReference type="SMART" id="SM00862">
    <property type="entry name" value="Trans_reg_C"/>
    <property type="match status" value="1"/>
</dbReference>
<keyword evidence="2" id="KW-0902">Two-component regulatory system</keyword>
<accession>A0ABP5HMP1</accession>